<evidence type="ECO:0000313" key="1">
    <source>
        <dbReference type="EMBL" id="KAE8732289.1"/>
    </source>
</evidence>
<keyword evidence="2" id="KW-1185">Reference proteome</keyword>
<organism evidence="1 2">
    <name type="scientific">Hibiscus syriacus</name>
    <name type="common">Rose of Sharon</name>
    <dbReference type="NCBI Taxonomy" id="106335"/>
    <lineage>
        <taxon>Eukaryota</taxon>
        <taxon>Viridiplantae</taxon>
        <taxon>Streptophyta</taxon>
        <taxon>Embryophyta</taxon>
        <taxon>Tracheophyta</taxon>
        <taxon>Spermatophyta</taxon>
        <taxon>Magnoliopsida</taxon>
        <taxon>eudicotyledons</taxon>
        <taxon>Gunneridae</taxon>
        <taxon>Pentapetalae</taxon>
        <taxon>rosids</taxon>
        <taxon>malvids</taxon>
        <taxon>Malvales</taxon>
        <taxon>Malvaceae</taxon>
        <taxon>Malvoideae</taxon>
        <taxon>Hibiscus</taxon>
    </lineage>
</organism>
<dbReference type="AlphaFoldDB" id="A0A6A3CYX4"/>
<dbReference type="Proteomes" id="UP000436088">
    <property type="component" value="Unassembled WGS sequence"/>
</dbReference>
<reference evidence="1" key="1">
    <citation type="submission" date="2019-09" db="EMBL/GenBank/DDBJ databases">
        <title>Draft genome information of white flower Hibiscus syriacus.</title>
        <authorList>
            <person name="Kim Y.-M."/>
        </authorList>
    </citation>
    <scope>NUCLEOTIDE SEQUENCE [LARGE SCALE GENOMIC DNA]</scope>
    <source>
        <strain evidence="1">YM2019G1</strain>
    </source>
</reference>
<comment type="caution">
    <text evidence="1">The sequence shown here is derived from an EMBL/GenBank/DDBJ whole genome shotgun (WGS) entry which is preliminary data.</text>
</comment>
<dbReference type="EMBL" id="VEPZ02000167">
    <property type="protein sequence ID" value="KAE8732289.1"/>
    <property type="molecule type" value="Genomic_DNA"/>
</dbReference>
<evidence type="ECO:0000313" key="2">
    <source>
        <dbReference type="Proteomes" id="UP000436088"/>
    </source>
</evidence>
<gene>
    <name evidence="1" type="ORF">F3Y22_tig00002237pilonHSYRG01481</name>
</gene>
<accession>A0A6A3CYX4</accession>
<proteinExistence type="predicted"/>
<name>A0A6A3CYX4_HIBSY</name>
<protein>
    <submittedName>
        <fullName evidence="1">Uncharacterized protein</fullName>
    </submittedName>
</protein>
<sequence>MVEMYVKTMNTTDILTSSVPSRRTEEACPSEPYVSDGDDNLVGWFGESLAEFSEDDEDIVPLVDDDDTPLVDESDVFEASSEGQGVDVEDDACMAKQKAMTLLYGEWEQSYNELPRLRQTMEFFIPGTIVRYYTHPAVTLEEDIIPRKRIFGGLFWAFKFKKKNIKKDIINMVYALLQPNFCARLENLRRYGDDVCEFTAKIPGERWSQVYDVEGRRYGHMTTNLAECINSVLKGTQYLPIAGIVRETYFRLGKVWEYKSAQIDVMINDGRNWAPDLEKAMQKNQTHATSMFVHNFARLDSNFVVHALV</sequence>